<dbReference type="CDD" id="cd04433">
    <property type="entry name" value="AFD_class_I"/>
    <property type="match status" value="1"/>
</dbReference>
<keyword evidence="6" id="KW-1185">Reference proteome</keyword>
<comment type="caution">
    <text evidence="5">The sequence shown here is derived from an EMBL/GenBank/DDBJ whole genome shotgun (WGS) entry which is preliminary data.</text>
</comment>
<evidence type="ECO:0000259" key="3">
    <source>
        <dbReference type="Pfam" id="PF00501"/>
    </source>
</evidence>
<gene>
    <name evidence="5" type="ORF">ABVT43_02240</name>
</gene>
<dbReference type="InterPro" id="IPR045851">
    <property type="entry name" value="AMP-bd_C_sf"/>
</dbReference>
<evidence type="ECO:0000313" key="5">
    <source>
        <dbReference type="EMBL" id="MET1253936.1"/>
    </source>
</evidence>
<dbReference type="InterPro" id="IPR042099">
    <property type="entry name" value="ANL_N_sf"/>
</dbReference>
<feature type="domain" description="AMP-dependent synthetase/ligase" evidence="3">
    <location>
        <begin position="100"/>
        <end position="397"/>
    </location>
</feature>
<dbReference type="Gene3D" id="3.40.50.12780">
    <property type="entry name" value="N-terminal domain of ligase-like"/>
    <property type="match status" value="1"/>
</dbReference>
<evidence type="ECO:0000256" key="1">
    <source>
        <dbReference type="ARBA" id="ARBA00006432"/>
    </source>
</evidence>
<feature type="domain" description="AMP-binding enzyme C-terminal" evidence="4">
    <location>
        <begin position="449"/>
        <end position="522"/>
    </location>
</feature>
<evidence type="ECO:0000313" key="6">
    <source>
        <dbReference type="Proteomes" id="UP001548189"/>
    </source>
</evidence>
<accession>A0ABV2BPS8</accession>
<dbReference type="InterPro" id="IPR000873">
    <property type="entry name" value="AMP-dep_synth/lig_dom"/>
</dbReference>
<dbReference type="Pfam" id="PF00501">
    <property type="entry name" value="AMP-binding"/>
    <property type="match status" value="1"/>
</dbReference>
<sequence length="538" mass="60281">MNHSENSSNLLSRQLSDRLTNRQIPVEVKWPLSAVPAEQLFLVETQSDKTLQYAQILLLIQQFNALFSKKLQLQSKLGQLLSKTFVQDAEQSIPQHKCVISVLVKDRFELAIITLLGLFSPVIVNSINPELRADEIETLLTHAEPTLIISDDDIEFNYSSSIMRLSASEIFEQIKQVEIASDVVKKSVKIKGDLLIYTSGTTGQPKGVHLLAANILHNVHTACKHLPFFEGICTMSILPLFHTFTVISDLLTAFYCGGRCIINPVFNMQTIKVIADSTHQWQVNSFSAVPVIFETLSLLKADLADDIQFVVSGAAPLTEAVRSHYQQQFKHYLIPCYGMSEAVCFITITPYQQILPGSPGKPAGLNLQILDDQQKPVAINQRGEIAIKGGSVIRQYFKANSEQQKLFTDDGWLLTGDIGYLNEQGYLTITGRKKNMVIRGGEKVYLEDVERCLMKDKLVRDVSSFCITDKRGIDKAVIFAVAQSEQITLEILKSTIKSSLGNHHIPEHIVFVDEIPRTPTGKPYRKRMNEILVEQNLL</sequence>
<comment type="similarity">
    <text evidence="1">Belongs to the ATP-dependent AMP-binding enzyme family.</text>
</comment>
<protein>
    <submittedName>
        <fullName evidence="5">Class I adenylate-forming enzyme family protein</fullName>
    </submittedName>
</protein>
<name>A0ABV2BPS8_9GAMM</name>
<dbReference type="Proteomes" id="UP001548189">
    <property type="component" value="Unassembled WGS sequence"/>
</dbReference>
<dbReference type="RefSeq" id="WP_353873484.1">
    <property type="nucleotide sequence ID" value="NZ_JBEVCJ010000002.1"/>
</dbReference>
<dbReference type="Gene3D" id="3.30.300.30">
    <property type="match status" value="1"/>
</dbReference>
<dbReference type="Pfam" id="PF13193">
    <property type="entry name" value="AMP-binding_C"/>
    <property type="match status" value="1"/>
</dbReference>
<dbReference type="InterPro" id="IPR020845">
    <property type="entry name" value="AMP-binding_CS"/>
</dbReference>
<reference evidence="5 6" key="1">
    <citation type="submission" date="2024-06" db="EMBL/GenBank/DDBJ databases">
        <authorList>
            <person name="Li F."/>
        </authorList>
    </citation>
    <scope>NUCLEOTIDE SEQUENCE [LARGE SCALE GENOMIC DNA]</scope>
    <source>
        <strain evidence="5 6">GXAS 311</strain>
    </source>
</reference>
<dbReference type="PROSITE" id="PS00455">
    <property type="entry name" value="AMP_BINDING"/>
    <property type="match status" value="1"/>
</dbReference>
<evidence type="ECO:0000259" key="4">
    <source>
        <dbReference type="Pfam" id="PF13193"/>
    </source>
</evidence>
<organism evidence="5 6">
    <name type="scientific">Aliikangiella maris</name>
    <dbReference type="NCBI Taxonomy" id="3162458"/>
    <lineage>
        <taxon>Bacteria</taxon>
        <taxon>Pseudomonadati</taxon>
        <taxon>Pseudomonadota</taxon>
        <taxon>Gammaproteobacteria</taxon>
        <taxon>Oceanospirillales</taxon>
        <taxon>Pleioneaceae</taxon>
        <taxon>Aliikangiella</taxon>
    </lineage>
</organism>
<dbReference type="EMBL" id="JBEVCJ010000002">
    <property type="protein sequence ID" value="MET1253936.1"/>
    <property type="molecule type" value="Genomic_DNA"/>
</dbReference>
<dbReference type="InterPro" id="IPR025110">
    <property type="entry name" value="AMP-bd_C"/>
</dbReference>
<dbReference type="PANTHER" id="PTHR43201">
    <property type="entry name" value="ACYL-COA SYNTHETASE"/>
    <property type="match status" value="1"/>
</dbReference>
<dbReference type="SUPFAM" id="SSF56801">
    <property type="entry name" value="Acetyl-CoA synthetase-like"/>
    <property type="match status" value="1"/>
</dbReference>
<evidence type="ECO:0000256" key="2">
    <source>
        <dbReference type="ARBA" id="ARBA00022598"/>
    </source>
</evidence>
<dbReference type="PANTHER" id="PTHR43201:SF5">
    <property type="entry name" value="MEDIUM-CHAIN ACYL-COA LIGASE ACSF2, MITOCHONDRIAL"/>
    <property type="match status" value="1"/>
</dbReference>
<proteinExistence type="inferred from homology"/>
<keyword evidence="2" id="KW-0436">Ligase</keyword>